<evidence type="ECO:0000313" key="2">
    <source>
        <dbReference type="EMBL" id="CAI9716733.1"/>
    </source>
</evidence>
<evidence type="ECO:0000256" key="1">
    <source>
        <dbReference type="SAM" id="MobiDB-lite"/>
    </source>
</evidence>
<dbReference type="AlphaFoldDB" id="A0AA36AIH4"/>
<sequence length="108" mass="12472">MQEGKSHGEGGTLLKKASRRVTQQNKRTKYRLPKSPIVYPEEIEINLLEFSKFHVAHAEAEQYQRVVKLDDITDEYHNELVNTSDTFVDDCFGFIALTENITLNKDQT</sequence>
<gene>
    <name evidence="2" type="ORF">OCTVUL_1B003063</name>
</gene>
<name>A0AA36AIH4_OCTVU</name>
<reference evidence="2" key="1">
    <citation type="submission" date="2023-08" db="EMBL/GenBank/DDBJ databases">
        <authorList>
            <person name="Alioto T."/>
            <person name="Alioto T."/>
            <person name="Gomez Garrido J."/>
        </authorList>
    </citation>
    <scope>NUCLEOTIDE SEQUENCE</scope>
</reference>
<accession>A0AA36AIH4</accession>
<organism evidence="2 3">
    <name type="scientific">Octopus vulgaris</name>
    <name type="common">Common octopus</name>
    <dbReference type="NCBI Taxonomy" id="6645"/>
    <lineage>
        <taxon>Eukaryota</taxon>
        <taxon>Metazoa</taxon>
        <taxon>Spiralia</taxon>
        <taxon>Lophotrochozoa</taxon>
        <taxon>Mollusca</taxon>
        <taxon>Cephalopoda</taxon>
        <taxon>Coleoidea</taxon>
        <taxon>Octopodiformes</taxon>
        <taxon>Octopoda</taxon>
        <taxon>Incirrata</taxon>
        <taxon>Octopodidae</taxon>
        <taxon>Octopus</taxon>
    </lineage>
</organism>
<protein>
    <submittedName>
        <fullName evidence="2">Uncharacterized protein</fullName>
    </submittedName>
</protein>
<feature type="region of interest" description="Disordered" evidence="1">
    <location>
        <begin position="1"/>
        <end position="27"/>
    </location>
</feature>
<proteinExistence type="predicted"/>
<dbReference type="Proteomes" id="UP001162480">
    <property type="component" value="Chromosome 1"/>
</dbReference>
<keyword evidence="3" id="KW-1185">Reference proteome</keyword>
<evidence type="ECO:0000313" key="3">
    <source>
        <dbReference type="Proteomes" id="UP001162480"/>
    </source>
</evidence>
<dbReference type="EMBL" id="OX597814">
    <property type="protein sequence ID" value="CAI9716733.1"/>
    <property type="molecule type" value="Genomic_DNA"/>
</dbReference>